<dbReference type="SUPFAM" id="SSF51206">
    <property type="entry name" value="cAMP-binding domain-like"/>
    <property type="match status" value="1"/>
</dbReference>
<dbReference type="OrthoDB" id="5740565at2"/>
<dbReference type="Pfam" id="PF00027">
    <property type="entry name" value="cNMP_binding"/>
    <property type="match status" value="1"/>
</dbReference>
<dbReference type="InterPro" id="IPR014710">
    <property type="entry name" value="RmlC-like_jellyroll"/>
</dbReference>
<accession>A0A3P1SXE4</accession>
<evidence type="ECO:0000259" key="1">
    <source>
        <dbReference type="PROSITE" id="PS50042"/>
    </source>
</evidence>
<dbReference type="Proteomes" id="UP000267535">
    <property type="component" value="Unassembled WGS sequence"/>
</dbReference>
<dbReference type="InterPro" id="IPR018490">
    <property type="entry name" value="cNMP-bd_dom_sf"/>
</dbReference>
<evidence type="ECO:0000313" key="2">
    <source>
        <dbReference type="EMBL" id="RRD01216.1"/>
    </source>
</evidence>
<keyword evidence="3" id="KW-1185">Reference proteome</keyword>
<dbReference type="Gene3D" id="2.60.120.10">
    <property type="entry name" value="Jelly Rolls"/>
    <property type="match status" value="1"/>
</dbReference>
<dbReference type="CDD" id="cd00038">
    <property type="entry name" value="CAP_ED"/>
    <property type="match status" value="1"/>
</dbReference>
<sequence length="160" mass="18114">MHKIALTDLQQQFPADFYQGLSMFGALSADCLKFLLEQGTAWYADSDDSLFIEGDNSDKFYVVLSGSISFFQAKESGSDKVFIRRYQAGEQVGFVGMIGLHQRRGDAVMADSGYLLEVSSDLFHQLCDKFPQMFQIFLINIAREMSREISHLDQMHAEKS</sequence>
<dbReference type="AlphaFoldDB" id="A0A3P1SXE4"/>
<evidence type="ECO:0000313" key="3">
    <source>
        <dbReference type="Proteomes" id="UP000267535"/>
    </source>
</evidence>
<feature type="domain" description="Cyclic nucleotide-binding" evidence="1">
    <location>
        <begin position="23"/>
        <end position="126"/>
    </location>
</feature>
<name>A0A3P1SXE4_9GAMM</name>
<dbReference type="SMART" id="SM00100">
    <property type="entry name" value="cNMP"/>
    <property type="match status" value="1"/>
</dbReference>
<comment type="caution">
    <text evidence="2">The sequence shown here is derived from an EMBL/GenBank/DDBJ whole genome shotgun (WGS) entry which is preliminary data.</text>
</comment>
<dbReference type="EMBL" id="RQXV01000001">
    <property type="protein sequence ID" value="RRD01216.1"/>
    <property type="molecule type" value="Genomic_DNA"/>
</dbReference>
<dbReference type="RefSeq" id="WP_124924288.1">
    <property type="nucleotide sequence ID" value="NZ_BMOH01000001.1"/>
</dbReference>
<proteinExistence type="predicted"/>
<organism evidence="2 3">
    <name type="scientific">Amphritea balenae</name>
    <dbReference type="NCBI Taxonomy" id="452629"/>
    <lineage>
        <taxon>Bacteria</taxon>
        <taxon>Pseudomonadati</taxon>
        <taxon>Pseudomonadota</taxon>
        <taxon>Gammaproteobacteria</taxon>
        <taxon>Oceanospirillales</taxon>
        <taxon>Oceanospirillaceae</taxon>
        <taxon>Amphritea</taxon>
    </lineage>
</organism>
<dbReference type="PROSITE" id="PS50042">
    <property type="entry name" value="CNMP_BINDING_3"/>
    <property type="match status" value="1"/>
</dbReference>
<dbReference type="InterPro" id="IPR000595">
    <property type="entry name" value="cNMP-bd_dom"/>
</dbReference>
<protein>
    <submittedName>
        <fullName evidence="2">Cyclic nucleotide-binding domain-containing protein</fullName>
    </submittedName>
</protein>
<reference evidence="2 3" key="1">
    <citation type="submission" date="2018-11" db="EMBL/GenBank/DDBJ databases">
        <title>The draft genome sequence of Amphritea balenae JAMM 1525T.</title>
        <authorList>
            <person name="Fang Z."/>
            <person name="Zhang Y."/>
            <person name="Han X."/>
        </authorList>
    </citation>
    <scope>NUCLEOTIDE SEQUENCE [LARGE SCALE GENOMIC DNA]</scope>
    <source>
        <strain evidence="2 3">JAMM 1525</strain>
    </source>
</reference>
<gene>
    <name evidence="2" type="ORF">EHS89_01240</name>
</gene>